<evidence type="ECO:0000313" key="2">
    <source>
        <dbReference type="EMBL" id="MDQ2105374.1"/>
    </source>
</evidence>
<dbReference type="Proteomes" id="UP001227317">
    <property type="component" value="Unassembled WGS sequence"/>
</dbReference>
<dbReference type="Gene3D" id="3.40.50.12140">
    <property type="entry name" value="Domain of unknown function DUF4159"/>
    <property type="match status" value="1"/>
</dbReference>
<name>A0ABU0WMB3_9PROT</name>
<dbReference type="RefSeq" id="WP_306709865.1">
    <property type="nucleotide sequence ID" value="NZ_JAUJFI010000138.1"/>
</dbReference>
<dbReference type="EMBL" id="JAUJFI010000138">
    <property type="protein sequence ID" value="MDQ2105374.1"/>
    <property type="molecule type" value="Genomic_DNA"/>
</dbReference>
<organism evidence="2 3">
    <name type="scientific">Azospirillum isscasi</name>
    <dbReference type="NCBI Taxonomy" id="3053926"/>
    <lineage>
        <taxon>Bacteria</taxon>
        <taxon>Pseudomonadati</taxon>
        <taxon>Pseudomonadota</taxon>
        <taxon>Alphaproteobacteria</taxon>
        <taxon>Rhodospirillales</taxon>
        <taxon>Azospirillaceae</taxon>
        <taxon>Azospirillum</taxon>
    </lineage>
</organism>
<dbReference type="Gene3D" id="1.25.40.10">
    <property type="entry name" value="Tetratricopeptide repeat domain"/>
    <property type="match status" value="1"/>
</dbReference>
<accession>A0ABU0WMB3</accession>
<gene>
    <name evidence="2" type="ORF">QSG27_21935</name>
</gene>
<feature type="domain" description="DUF4159" evidence="1">
    <location>
        <begin position="115"/>
        <end position="316"/>
    </location>
</feature>
<dbReference type="InterPro" id="IPR011990">
    <property type="entry name" value="TPR-like_helical_dom_sf"/>
</dbReference>
<dbReference type="SUPFAM" id="SSF48452">
    <property type="entry name" value="TPR-like"/>
    <property type="match status" value="1"/>
</dbReference>
<reference evidence="2 3" key="1">
    <citation type="submission" date="2023-06" db="EMBL/GenBank/DDBJ databases">
        <title>Azospirillum isscasensis sp.nov, a bacterium isolated from rhizosphere soil of rice.</title>
        <authorList>
            <person name="Wang H."/>
        </authorList>
    </citation>
    <scope>NUCLEOTIDE SEQUENCE [LARGE SCALE GENOMIC DNA]</scope>
    <source>
        <strain evidence="2 3">C340-1</strain>
    </source>
</reference>
<sequence>MATVAEALNLALDHHLSGRLEEARLLYGRILEVDPDNPHALHFGGLLAAQTGGVADGVAMIRKAAALLPLAADIYGNLGKALLALGTALPMAAAPWQPARADDLQSTKVTAETYLAYVRTGNGAVDDTSRAGLESLVDVLNRRTAVEAAGAVGVDPESDELAFYPLLYWPVSGGQRALTDHARARLNEYMRNGGTILFDTRDQSAGALGGNQALQGMVHGLDIPPLAPVPPDHVLTKSFYLLNDFPGRYNGGDLWIEAREGRANDGVSPVLIGGNDWAAAWAANRNGQPLYAVVPGGERQREMAYRFGVNLVMYALTGNYKADQVHVPAILERLGQ</sequence>
<dbReference type="InterPro" id="IPR025297">
    <property type="entry name" value="DUF4159"/>
</dbReference>
<proteinExistence type="predicted"/>
<evidence type="ECO:0000313" key="3">
    <source>
        <dbReference type="Proteomes" id="UP001227317"/>
    </source>
</evidence>
<protein>
    <submittedName>
        <fullName evidence="2">DUF4159 domain-containing protein</fullName>
    </submittedName>
</protein>
<keyword evidence="3" id="KW-1185">Reference proteome</keyword>
<comment type="caution">
    <text evidence="2">The sequence shown here is derived from an EMBL/GenBank/DDBJ whole genome shotgun (WGS) entry which is preliminary data.</text>
</comment>
<dbReference type="Pfam" id="PF13709">
    <property type="entry name" value="DUF4159"/>
    <property type="match status" value="1"/>
</dbReference>
<evidence type="ECO:0000259" key="1">
    <source>
        <dbReference type="Pfam" id="PF13709"/>
    </source>
</evidence>